<accession>A0A2S3USZ7</accession>
<gene>
    <name evidence="1" type="ORF">CLV41_10520</name>
</gene>
<comment type="caution">
    <text evidence="1">The sequence shown here is derived from an EMBL/GenBank/DDBJ whole genome shotgun (WGS) entry which is preliminary data.</text>
</comment>
<protein>
    <submittedName>
        <fullName evidence="1">Uncharacterized protein</fullName>
    </submittedName>
</protein>
<dbReference type="AlphaFoldDB" id="A0A2S3USZ7"/>
<organism evidence="1 2">
    <name type="scientific">Roseibium marinum</name>
    <dbReference type="NCBI Taxonomy" id="281252"/>
    <lineage>
        <taxon>Bacteria</taxon>
        <taxon>Pseudomonadati</taxon>
        <taxon>Pseudomonadota</taxon>
        <taxon>Alphaproteobacteria</taxon>
        <taxon>Hyphomicrobiales</taxon>
        <taxon>Stappiaceae</taxon>
        <taxon>Roseibium</taxon>
    </lineage>
</organism>
<name>A0A2S3USZ7_9HYPH</name>
<keyword evidence="2" id="KW-1185">Reference proteome</keyword>
<proteinExistence type="predicted"/>
<evidence type="ECO:0000313" key="2">
    <source>
        <dbReference type="Proteomes" id="UP000236959"/>
    </source>
</evidence>
<evidence type="ECO:0000313" key="1">
    <source>
        <dbReference type="EMBL" id="POF30842.1"/>
    </source>
</evidence>
<dbReference type="Proteomes" id="UP000236959">
    <property type="component" value="Unassembled WGS sequence"/>
</dbReference>
<dbReference type="EMBL" id="PPCN01000005">
    <property type="protein sequence ID" value="POF30842.1"/>
    <property type="molecule type" value="Genomic_DNA"/>
</dbReference>
<reference evidence="1 2" key="1">
    <citation type="submission" date="2018-01" db="EMBL/GenBank/DDBJ databases">
        <title>Genomic Encyclopedia of Archaeal and Bacterial Type Strains, Phase II (KMG-II): from individual species to whole genera.</title>
        <authorList>
            <person name="Goeker M."/>
        </authorList>
    </citation>
    <scope>NUCLEOTIDE SEQUENCE [LARGE SCALE GENOMIC DNA]</scope>
    <source>
        <strain evidence="1 2">DSM 17023</strain>
    </source>
</reference>
<sequence>MGTETACHVEGIDEVGLTLDRQSDHSVVACEDGERQIESGRAVSRKGKEAVDPEMSSEIEGDAFTFHAWFLSGRSLIAPLFLANAQKMTSALFVSRICPNV</sequence>